<comment type="caution">
    <text evidence="1">The sequence shown here is derived from an EMBL/GenBank/DDBJ whole genome shotgun (WGS) entry which is preliminary data.</text>
</comment>
<name>A0AA39MN79_9AGAR</name>
<dbReference type="Proteomes" id="UP001175226">
    <property type="component" value="Unassembled WGS sequence"/>
</dbReference>
<evidence type="ECO:0000313" key="2">
    <source>
        <dbReference type="Proteomes" id="UP001175226"/>
    </source>
</evidence>
<protein>
    <submittedName>
        <fullName evidence="1">Uncharacterized protein</fullName>
    </submittedName>
</protein>
<evidence type="ECO:0000313" key="1">
    <source>
        <dbReference type="EMBL" id="KAK0439640.1"/>
    </source>
</evidence>
<sequence length="446" mass="50581">MTCLTKITISPSTILEIEADELTPETRGILACVRSLDFSMPEMEDDIDLERSYKWVQHVDLSRVYELHIHSYCQWWCARAGLILNGLVGCDIDKLVLDVYCDSGLKLLARSLCTIPNPMLLAINLNIIHFPCTWSGTVKEDLKKVDKALMEIVDRDAFIQMTKGICSHNRSWFSRGFHRILYPHIWRQISIRCSTNLTVPRLLSMMHDARSLIDFMAVRQHVIPLVRQLHIVGPFTATPAAPHHSHGQAYSNRDTITTLMALLHNLHGVSFFNVVLDELPIHTGKCGHIKQVRLLFCSASTMGMNTFMSNFLRLNSLEISWPEPTLSTLYFYRTKFLQVQRDGSAFIDSIVRCCQEAMEQKAFPAIDTLAVRPGWDADPLACEHIDIGCLPAFLKITGRTLREFSAMNGGLPPTKELIFFLERRGSKAVQPLILHGSFQPDSDNTR</sequence>
<keyword evidence="2" id="KW-1185">Reference proteome</keyword>
<reference evidence="1" key="1">
    <citation type="submission" date="2023-06" db="EMBL/GenBank/DDBJ databases">
        <authorList>
            <consortium name="Lawrence Berkeley National Laboratory"/>
            <person name="Ahrendt S."/>
            <person name="Sahu N."/>
            <person name="Indic B."/>
            <person name="Wong-Bajracharya J."/>
            <person name="Merenyi Z."/>
            <person name="Ke H.-M."/>
            <person name="Monk M."/>
            <person name="Kocsube S."/>
            <person name="Drula E."/>
            <person name="Lipzen A."/>
            <person name="Balint B."/>
            <person name="Henrissat B."/>
            <person name="Andreopoulos B."/>
            <person name="Martin F.M."/>
            <person name="Harder C.B."/>
            <person name="Rigling D."/>
            <person name="Ford K.L."/>
            <person name="Foster G.D."/>
            <person name="Pangilinan J."/>
            <person name="Papanicolaou A."/>
            <person name="Barry K."/>
            <person name="LaButti K."/>
            <person name="Viragh M."/>
            <person name="Koriabine M."/>
            <person name="Yan M."/>
            <person name="Riley R."/>
            <person name="Champramary S."/>
            <person name="Plett K.L."/>
            <person name="Tsai I.J."/>
            <person name="Slot J."/>
            <person name="Sipos G."/>
            <person name="Plett J."/>
            <person name="Nagy L.G."/>
            <person name="Grigoriev I.V."/>
        </authorList>
    </citation>
    <scope>NUCLEOTIDE SEQUENCE</scope>
    <source>
        <strain evidence="1">FPL87.14</strain>
    </source>
</reference>
<proteinExistence type="predicted"/>
<accession>A0AA39MN79</accession>
<dbReference type="AlphaFoldDB" id="A0AA39MN79"/>
<gene>
    <name evidence="1" type="ORF">EV421DRAFT_1737801</name>
</gene>
<organism evidence="1 2">
    <name type="scientific">Armillaria borealis</name>
    <dbReference type="NCBI Taxonomy" id="47425"/>
    <lineage>
        <taxon>Eukaryota</taxon>
        <taxon>Fungi</taxon>
        <taxon>Dikarya</taxon>
        <taxon>Basidiomycota</taxon>
        <taxon>Agaricomycotina</taxon>
        <taxon>Agaricomycetes</taxon>
        <taxon>Agaricomycetidae</taxon>
        <taxon>Agaricales</taxon>
        <taxon>Marasmiineae</taxon>
        <taxon>Physalacriaceae</taxon>
        <taxon>Armillaria</taxon>
    </lineage>
</organism>
<dbReference type="EMBL" id="JAUEPT010000037">
    <property type="protein sequence ID" value="KAK0439640.1"/>
    <property type="molecule type" value="Genomic_DNA"/>
</dbReference>